<dbReference type="AlphaFoldDB" id="A0A6A5T9Z7"/>
<protein>
    <submittedName>
        <fullName evidence="1">Uncharacterized protein</fullName>
    </submittedName>
</protein>
<evidence type="ECO:0000313" key="2">
    <source>
        <dbReference type="Proteomes" id="UP000800038"/>
    </source>
</evidence>
<sequence length="113" mass="12670">MSNLSNTPLGSSTSMTVTLQADGKNWKDWDKQINNCAAADCATPVLTPHMTLSVSTTELQRVHNHNKLINPLNEEARRLKTVNRKAHKRWIARNARLQNLILLSIEKSLTAIV</sequence>
<dbReference type="Proteomes" id="UP000800038">
    <property type="component" value="Unassembled WGS sequence"/>
</dbReference>
<dbReference type="EMBL" id="ML975998">
    <property type="protein sequence ID" value="KAF1947566.1"/>
    <property type="molecule type" value="Genomic_DNA"/>
</dbReference>
<gene>
    <name evidence="1" type="ORF">EJ02DRAFT_461738</name>
</gene>
<proteinExistence type="predicted"/>
<keyword evidence="2" id="KW-1185">Reference proteome</keyword>
<evidence type="ECO:0000313" key="1">
    <source>
        <dbReference type="EMBL" id="KAF1947566.1"/>
    </source>
</evidence>
<reference evidence="1" key="1">
    <citation type="journal article" date="2020" name="Stud. Mycol.">
        <title>101 Dothideomycetes genomes: a test case for predicting lifestyles and emergence of pathogens.</title>
        <authorList>
            <person name="Haridas S."/>
            <person name="Albert R."/>
            <person name="Binder M."/>
            <person name="Bloem J."/>
            <person name="Labutti K."/>
            <person name="Salamov A."/>
            <person name="Andreopoulos B."/>
            <person name="Baker S."/>
            <person name="Barry K."/>
            <person name="Bills G."/>
            <person name="Bluhm B."/>
            <person name="Cannon C."/>
            <person name="Castanera R."/>
            <person name="Culley D."/>
            <person name="Daum C."/>
            <person name="Ezra D."/>
            <person name="Gonzalez J."/>
            <person name="Henrissat B."/>
            <person name="Kuo A."/>
            <person name="Liang C."/>
            <person name="Lipzen A."/>
            <person name="Lutzoni F."/>
            <person name="Magnuson J."/>
            <person name="Mondo S."/>
            <person name="Nolan M."/>
            <person name="Ohm R."/>
            <person name="Pangilinan J."/>
            <person name="Park H.-J."/>
            <person name="Ramirez L."/>
            <person name="Alfaro M."/>
            <person name="Sun H."/>
            <person name="Tritt A."/>
            <person name="Yoshinaga Y."/>
            <person name="Zwiers L.-H."/>
            <person name="Turgeon B."/>
            <person name="Goodwin S."/>
            <person name="Spatafora J."/>
            <person name="Crous P."/>
            <person name="Grigoriev I."/>
        </authorList>
    </citation>
    <scope>NUCLEOTIDE SEQUENCE</scope>
    <source>
        <strain evidence="1">CBS 161.51</strain>
    </source>
</reference>
<accession>A0A6A5T9Z7</accession>
<organism evidence="1 2">
    <name type="scientific">Clathrospora elynae</name>
    <dbReference type="NCBI Taxonomy" id="706981"/>
    <lineage>
        <taxon>Eukaryota</taxon>
        <taxon>Fungi</taxon>
        <taxon>Dikarya</taxon>
        <taxon>Ascomycota</taxon>
        <taxon>Pezizomycotina</taxon>
        <taxon>Dothideomycetes</taxon>
        <taxon>Pleosporomycetidae</taxon>
        <taxon>Pleosporales</taxon>
        <taxon>Diademaceae</taxon>
        <taxon>Clathrospora</taxon>
    </lineage>
</organism>
<name>A0A6A5T9Z7_9PLEO</name>